<feature type="domain" description="Mechanosensitive ion channel inner membrane" evidence="10">
    <location>
        <begin position="535"/>
        <end position="871"/>
    </location>
</feature>
<keyword evidence="4 8" id="KW-0812">Transmembrane</keyword>
<name>A0A8S0WLK5_9GAMM</name>
<feature type="transmembrane region" description="Helical" evidence="8">
    <location>
        <begin position="621"/>
        <end position="641"/>
    </location>
</feature>
<evidence type="ECO:0000313" key="14">
    <source>
        <dbReference type="EMBL" id="CAA9889270.1"/>
    </source>
</evidence>
<comment type="subcellular location">
    <subcellularLocation>
        <location evidence="1">Cell membrane</location>
        <topology evidence="1">Multi-pass membrane protein</topology>
    </subcellularLocation>
</comment>
<dbReference type="Gene3D" id="2.30.30.60">
    <property type="match status" value="1"/>
</dbReference>
<dbReference type="InterPro" id="IPR023408">
    <property type="entry name" value="MscS_beta-dom_sf"/>
</dbReference>
<dbReference type="PANTHER" id="PTHR30347">
    <property type="entry name" value="POTASSIUM CHANNEL RELATED"/>
    <property type="match status" value="1"/>
</dbReference>
<feature type="domain" description="Mechanosensitive ion channel MscS C-terminal" evidence="12">
    <location>
        <begin position="1048"/>
        <end position="1129"/>
    </location>
</feature>
<dbReference type="InterPro" id="IPR024393">
    <property type="entry name" value="MscS_porin"/>
</dbReference>
<evidence type="ECO:0000259" key="12">
    <source>
        <dbReference type="Pfam" id="PF21082"/>
    </source>
</evidence>
<dbReference type="Pfam" id="PF21082">
    <property type="entry name" value="MS_channel_3rd"/>
    <property type="match status" value="1"/>
</dbReference>
<keyword evidence="5 8" id="KW-1133">Transmembrane helix</keyword>
<feature type="transmembrane region" description="Helical" evidence="8">
    <location>
        <begin position="928"/>
        <end position="947"/>
    </location>
</feature>
<feature type="transmembrane region" description="Helical" evidence="8">
    <location>
        <begin position="959"/>
        <end position="987"/>
    </location>
</feature>
<dbReference type="Pfam" id="PF12795">
    <property type="entry name" value="MscS_porin"/>
    <property type="match status" value="1"/>
</dbReference>
<dbReference type="SUPFAM" id="SSF82689">
    <property type="entry name" value="Mechanosensitive channel protein MscS (YggB), C-terminal domain"/>
    <property type="match status" value="1"/>
</dbReference>
<feature type="transmembrane region" description="Helical" evidence="8">
    <location>
        <begin position="579"/>
        <end position="601"/>
    </location>
</feature>
<evidence type="ECO:0000256" key="6">
    <source>
        <dbReference type="ARBA" id="ARBA00023136"/>
    </source>
</evidence>
<keyword evidence="15" id="KW-1185">Reference proteome</keyword>
<proteinExistence type="inferred from homology"/>
<dbReference type="InterPro" id="IPR049142">
    <property type="entry name" value="MS_channel_1st"/>
</dbReference>
<dbReference type="GO" id="GO:0005886">
    <property type="term" value="C:plasma membrane"/>
    <property type="evidence" value="ECO:0007669"/>
    <property type="project" value="UniProtKB-SubCell"/>
</dbReference>
<organism evidence="14 15">
    <name type="scientific">Candidatus Methylobacter favarea</name>
    <dbReference type="NCBI Taxonomy" id="2707345"/>
    <lineage>
        <taxon>Bacteria</taxon>
        <taxon>Pseudomonadati</taxon>
        <taxon>Pseudomonadota</taxon>
        <taxon>Gammaproteobacteria</taxon>
        <taxon>Methylococcales</taxon>
        <taxon>Methylococcaceae</taxon>
        <taxon>Methylobacter</taxon>
    </lineage>
</organism>
<evidence type="ECO:0000313" key="15">
    <source>
        <dbReference type="Proteomes" id="UP000494216"/>
    </source>
</evidence>
<evidence type="ECO:0000256" key="7">
    <source>
        <dbReference type="SAM" id="Coils"/>
    </source>
</evidence>
<dbReference type="SUPFAM" id="SSF50182">
    <property type="entry name" value="Sm-like ribonucleoproteins"/>
    <property type="match status" value="1"/>
</dbReference>
<keyword evidence="6 8" id="KW-0472">Membrane</keyword>
<evidence type="ECO:0000256" key="8">
    <source>
        <dbReference type="SAM" id="Phobius"/>
    </source>
</evidence>
<dbReference type="Pfam" id="PF12794">
    <property type="entry name" value="MscS_TM"/>
    <property type="match status" value="1"/>
</dbReference>
<feature type="domain" description="Mechanosensitive ion channel MscS porin" evidence="11">
    <location>
        <begin position="68"/>
        <end position="306"/>
    </location>
</feature>
<dbReference type="InterPro" id="IPR011066">
    <property type="entry name" value="MscS_channel_C_sf"/>
</dbReference>
<feature type="transmembrane region" description="Helical" evidence="8">
    <location>
        <begin position="766"/>
        <end position="785"/>
    </location>
</feature>
<feature type="transmembrane region" description="Helical" evidence="8">
    <location>
        <begin position="530"/>
        <end position="550"/>
    </location>
</feature>
<dbReference type="InterPro" id="IPR006685">
    <property type="entry name" value="MscS_channel_2nd"/>
</dbReference>
<feature type="domain" description="Mechanosensitive ion channel transmembrane helices 2/3" evidence="13">
    <location>
        <begin position="933"/>
        <end position="973"/>
    </location>
</feature>
<evidence type="ECO:0000256" key="5">
    <source>
        <dbReference type="ARBA" id="ARBA00022989"/>
    </source>
</evidence>
<protein>
    <submittedName>
        <fullName evidence="14">Potassium efflux system protein</fullName>
    </submittedName>
</protein>
<dbReference type="InterPro" id="IPR025692">
    <property type="entry name" value="MscS_IM_dom1"/>
</dbReference>
<dbReference type="AlphaFoldDB" id="A0A8S0WLK5"/>
<dbReference type="Gene3D" id="3.30.70.100">
    <property type="match status" value="1"/>
</dbReference>
<feature type="coiled-coil region" evidence="7">
    <location>
        <begin position="277"/>
        <end position="353"/>
    </location>
</feature>
<evidence type="ECO:0000256" key="1">
    <source>
        <dbReference type="ARBA" id="ARBA00004651"/>
    </source>
</evidence>
<evidence type="ECO:0000256" key="4">
    <source>
        <dbReference type="ARBA" id="ARBA00022692"/>
    </source>
</evidence>
<dbReference type="Proteomes" id="UP000494216">
    <property type="component" value="Unassembled WGS sequence"/>
</dbReference>
<dbReference type="SUPFAM" id="SSF82861">
    <property type="entry name" value="Mechanosensitive channel protein MscS (YggB), transmembrane region"/>
    <property type="match status" value="1"/>
</dbReference>
<feature type="domain" description="Mechanosensitive ion channel MscS" evidence="9">
    <location>
        <begin position="975"/>
        <end position="1040"/>
    </location>
</feature>
<keyword evidence="3" id="KW-1003">Cell membrane</keyword>
<accession>A0A8S0WLK5</accession>
<dbReference type="Pfam" id="PF21088">
    <property type="entry name" value="MS_channel_1st"/>
    <property type="match status" value="1"/>
</dbReference>
<feature type="transmembrane region" description="Helical" evidence="8">
    <location>
        <begin position="894"/>
        <end position="916"/>
    </location>
</feature>
<dbReference type="InterPro" id="IPR052702">
    <property type="entry name" value="MscS-like_channel"/>
</dbReference>
<comment type="caution">
    <text evidence="14">The sequence shown here is derived from an EMBL/GenBank/DDBJ whole genome shotgun (WGS) entry which is preliminary data.</text>
</comment>
<sequence length="1165" mass="131285">MYFSLFSFNLNPMKTLAPGIVFSRTHTLLTVLLIIVLGSAGSWTATAASEKEQNPGTIETRDTVQASIEAINARQGIDEATKSKILKLYQSALDNLGKMEAFKAQAIDFKKAIQQAPEKTRKLQKEIEQSQLKLTKQNLEDFNRIPVEELEQRLIIEREKVSNLDEQIKNKESDLGLQNSRPQIIRQETLTAKQDLEAAQKKLGALVTSPGSAPETEARQIYLKTTIESRLAELKMLDVEAISNPARVELLKTELQLLDIQKNALSPVITVIENLLSERRQQEAREVQDALSQAEKAVSGKHALIQSITLENIHYSRDLQNVTDKTEQYIDQKARVEAQASEIDEDFKSAEKKISLAGLSPALGKILREQRRNLATQDQSDQQSETIQNETALTSLEQFKIEDKLKQLADVDAALQKIMKGQVDLTLPADQRMMIQAELRVLLNAQKEVLNKLSATYTTYLRILGDFDFARQQMINKAEKFAVYLDERLLWVPSSEPINSDFIAGLYHSLQWLLSPLNWMALITDMLKIAFQNLFLSLIAIVSLIIAPYCRKWAKQQLAAISDKVDKIFTDRFNYTLRALAYTLILELPLPLLVYYLGWFLNSDLRVADFTQAIGQGLQGAAAPLFMLQFFYRLFTADGIARKHFQWQKSSTCLLRKHIAWLRFIAVPAIFIITVTGASKTSIHSDYLGRLALVTLMMALAIFLSYLLKPGSGLLQGYIKVHPLAWFTRLRYVWYPVAILIPLIIIGFAIAGYYMSALELQQKLIITLRLIFLVVLIHEMVIRWLTLVNRQLALENARQKRKAMAIREKPQAGPEDPALPVEEQKIDIPKINAQTIKLLNVFIGFSVIIGFWITWKNILPAFSFLENIVLWEEVVSTDNQEITKPVTLTNLLLAGLYAFIAIVSVRNFSGIMELFVFRRWSIEPGIRYAIDQLAKYILIAIGFITVANELGGSWAKVQWLVAALSVGLGFGLQEIFANLVSGIILLFERPVRVGDVVTIGDITGKVSRIQMRATTIVDWDQKDLIVPNKTLITDKLVNWTLTSAILRIVIPVGIAYGADIESAHKVIVNAIRSTPLVLTEPETSVWFDGFGDSALNFSIFIFVELANGLAAKQNVLIRLEKALREHNIALHFVKREISFSPIVQDSGRTIQETQRIVGTPNPKQA</sequence>
<dbReference type="Pfam" id="PF00924">
    <property type="entry name" value="MS_channel_2nd"/>
    <property type="match status" value="1"/>
</dbReference>
<dbReference type="GO" id="GO:0008381">
    <property type="term" value="F:mechanosensitive monoatomic ion channel activity"/>
    <property type="evidence" value="ECO:0007669"/>
    <property type="project" value="UniProtKB-ARBA"/>
</dbReference>
<dbReference type="InterPro" id="IPR049278">
    <property type="entry name" value="MS_channel_C"/>
</dbReference>
<feature type="transmembrane region" description="Helical" evidence="8">
    <location>
        <begin position="838"/>
        <end position="855"/>
    </location>
</feature>
<dbReference type="Gene3D" id="1.10.287.1260">
    <property type="match status" value="1"/>
</dbReference>
<gene>
    <name evidence="14" type="ORF">METHB2_10110</name>
</gene>
<evidence type="ECO:0000259" key="9">
    <source>
        <dbReference type="Pfam" id="PF00924"/>
    </source>
</evidence>
<feature type="coiled-coil region" evidence="7">
    <location>
        <begin position="120"/>
        <end position="174"/>
    </location>
</feature>
<evidence type="ECO:0000259" key="11">
    <source>
        <dbReference type="Pfam" id="PF12795"/>
    </source>
</evidence>
<reference evidence="14 15" key="1">
    <citation type="submission" date="2020-02" db="EMBL/GenBank/DDBJ databases">
        <authorList>
            <person name="Hogendoorn C."/>
        </authorList>
    </citation>
    <scope>NUCLEOTIDE SEQUENCE [LARGE SCALE GENOMIC DNA]</scope>
    <source>
        <strain evidence="14">METHB21</strain>
    </source>
</reference>
<evidence type="ECO:0000259" key="10">
    <source>
        <dbReference type="Pfam" id="PF12794"/>
    </source>
</evidence>
<evidence type="ECO:0000256" key="3">
    <source>
        <dbReference type="ARBA" id="ARBA00022475"/>
    </source>
</evidence>
<dbReference type="EMBL" id="CADCXN010000001">
    <property type="protein sequence ID" value="CAA9889270.1"/>
    <property type="molecule type" value="Genomic_DNA"/>
</dbReference>
<evidence type="ECO:0000256" key="2">
    <source>
        <dbReference type="ARBA" id="ARBA00008017"/>
    </source>
</evidence>
<dbReference type="InterPro" id="IPR011014">
    <property type="entry name" value="MscS_channel_TM-2"/>
</dbReference>
<feature type="transmembrane region" description="Helical" evidence="8">
    <location>
        <begin position="661"/>
        <end position="679"/>
    </location>
</feature>
<dbReference type="PANTHER" id="PTHR30347:SF1">
    <property type="entry name" value="MECHANOSENSITIVE CHANNEL MSCK"/>
    <property type="match status" value="1"/>
</dbReference>
<feature type="transmembrane region" description="Helical" evidence="8">
    <location>
        <begin position="691"/>
        <end position="711"/>
    </location>
</feature>
<evidence type="ECO:0000259" key="13">
    <source>
        <dbReference type="Pfam" id="PF21088"/>
    </source>
</evidence>
<dbReference type="InterPro" id="IPR010920">
    <property type="entry name" value="LSM_dom_sf"/>
</dbReference>
<keyword evidence="7" id="KW-0175">Coiled coil</keyword>
<comment type="similarity">
    <text evidence="2">Belongs to the MscS (TC 1.A.23) family.</text>
</comment>
<feature type="transmembrane region" description="Helical" evidence="8">
    <location>
        <begin position="732"/>
        <end position="754"/>
    </location>
</feature>